<dbReference type="Pfam" id="PF10932">
    <property type="entry name" value="DUF2783"/>
    <property type="match status" value="1"/>
</dbReference>
<keyword evidence="2" id="KW-1185">Reference proteome</keyword>
<reference evidence="1 2" key="1">
    <citation type="submission" date="2018-12" db="EMBL/GenBank/DDBJ databases">
        <title>The genome of Variovorax gossypii DSM 100435.</title>
        <authorList>
            <person name="Gao J."/>
            <person name="Sun J."/>
        </authorList>
    </citation>
    <scope>NUCLEOTIDE SEQUENCE [LARGE SCALE GENOMIC DNA]</scope>
    <source>
        <strain evidence="1 2">DSM 100435</strain>
    </source>
</reference>
<organism evidence="1 2">
    <name type="scientific">Variovorax gossypii</name>
    <dbReference type="NCBI Taxonomy" id="1679495"/>
    <lineage>
        <taxon>Bacteria</taxon>
        <taxon>Pseudomonadati</taxon>
        <taxon>Pseudomonadota</taxon>
        <taxon>Betaproteobacteria</taxon>
        <taxon>Burkholderiales</taxon>
        <taxon>Comamonadaceae</taxon>
        <taxon>Variovorax</taxon>
    </lineage>
</organism>
<dbReference type="Proteomes" id="UP000267418">
    <property type="component" value="Unassembled WGS sequence"/>
</dbReference>
<evidence type="ECO:0000313" key="1">
    <source>
        <dbReference type="EMBL" id="RTQ32493.1"/>
    </source>
</evidence>
<dbReference type="InterPro" id="IPR021233">
    <property type="entry name" value="DUF2783"/>
</dbReference>
<sequence>MQQHQQQQHLITAPNLEAPDDFYEALIEAHQGLSTEESHAFNARLVLVLANHVGSLAVLREAFDAARAG</sequence>
<accession>A0A3S0HCF0</accession>
<comment type="caution">
    <text evidence="1">The sequence shown here is derived from an EMBL/GenBank/DDBJ whole genome shotgun (WGS) entry which is preliminary data.</text>
</comment>
<name>A0A3S0HCF0_9BURK</name>
<dbReference type="OrthoDB" id="6460891at2"/>
<dbReference type="EMBL" id="RXOE01000006">
    <property type="protein sequence ID" value="RTQ32493.1"/>
    <property type="molecule type" value="Genomic_DNA"/>
</dbReference>
<proteinExistence type="predicted"/>
<dbReference type="AlphaFoldDB" id="A0A3S0HCF0"/>
<dbReference type="RefSeq" id="WP_126472431.1">
    <property type="nucleotide sequence ID" value="NZ_RXOE01000006.1"/>
</dbReference>
<gene>
    <name evidence="1" type="ORF">EJP69_21335</name>
</gene>
<protein>
    <submittedName>
        <fullName evidence="1">DUF2783 domain-containing protein</fullName>
    </submittedName>
</protein>
<evidence type="ECO:0000313" key="2">
    <source>
        <dbReference type="Proteomes" id="UP000267418"/>
    </source>
</evidence>